<dbReference type="GO" id="GO:0071111">
    <property type="term" value="F:cyclic-guanylate-specific phosphodiesterase activity"/>
    <property type="evidence" value="ECO:0007669"/>
    <property type="project" value="InterPro"/>
</dbReference>
<accession>A0A1K2A1P2</accession>
<organism evidence="2 3">
    <name type="scientific">Marinospirillum alkaliphilum DSM 21637</name>
    <dbReference type="NCBI Taxonomy" id="1122209"/>
    <lineage>
        <taxon>Bacteria</taxon>
        <taxon>Pseudomonadati</taxon>
        <taxon>Pseudomonadota</taxon>
        <taxon>Gammaproteobacteria</taxon>
        <taxon>Oceanospirillales</taxon>
        <taxon>Oceanospirillaceae</taxon>
        <taxon>Marinospirillum</taxon>
    </lineage>
</organism>
<dbReference type="AlphaFoldDB" id="A0A1K2A1P2"/>
<evidence type="ECO:0000259" key="1">
    <source>
        <dbReference type="PROSITE" id="PS50883"/>
    </source>
</evidence>
<dbReference type="SUPFAM" id="SSF141868">
    <property type="entry name" value="EAL domain-like"/>
    <property type="match status" value="1"/>
</dbReference>
<dbReference type="InterPro" id="IPR050706">
    <property type="entry name" value="Cyclic-di-GMP_PDE-like"/>
</dbReference>
<evidence type="ECO:0000313" key="3">
    <source>
        <dbReference type="Proteomes" id="UP000182350"/>
    </source>
</evidence>
<dbReference type="InterPro" id="IPR029151">
    <property type="entry name" value="Sensor-like_sf"/>
</dbReference>
<dbReference type="Gene3D" id="3.20.20.450">
    <property type="entry name" value="EAL domain"/>
    <property type="match status" value="1"/>
</dbReference>
<evidence type="ECO:0000313" key="2">
    <source>
        <dbReference type="EMBL" id="SFX79788.1"/>
    </source>
</evidence>
<keyword evidence="3" id="KW-1185">Reference proteome</keyword>
<feature type="domain" description="EAL" evidence="1">
    <location>
        <begin position="1"/>
        <end position="258"/>
    </location>
</feature>
<dbReference type="EMBL" id="FPJW01000015">
    <property type="protein sequence ID" value="SFX79788.1"/>
    <property type="molecule type" value="Genomic_DNA"/>
</dbReference>
<dbReference type="Gene3D" id="3.30.450.20">
    <property type="entry name" value="PAS domain"/>
    <property type="match status" value="1"/>
</dbReference>
<name>A0A1K2A1P2_9GAMM</name>
<protein>
    <submittedName>
        <fullName evidence="2">EAL domain, c-di-GMP-specific phosphodiesterase class I (Or its enzymatically inactive variant)</fullName>
    </submittedName>
</protein>
<dbReference type="InterPro" id="IPR001633">
    <property type="entry name" value="EAL_dom"/>
</dbReference>
<dbReference type="PANTHER" id="PTHR33121">
    <property type="entry name" value="CYCLIC DI-GMP PHOSPHODIESTERASE PDEF"/>
    <property type="match status" value="1"/>
</dbReference>
<dbReference type="STRING" id="1122209.SAMN02745752_02913"/>
<dbReference type="SUPFAM" id="SSF103190">
    <property type="entry name" value="Sensory domain-like"/>
    <property type="match status" value="1"/>
</dbReference>
<reference evidence="2 3" key="1">
    <citation type="submission" date="2016-11" db="EMBL/GenBank/DDBJ databases">
        <authorList>
            <person name="Jaros S."/>
            <person name="Januszkiewicz K."/>
            <person name="Wedrychowicz H."/>
        </authorList>
    </citation>
    <scope>NUCLEOTIDE SEQUENCE [LARGE SCALE GENOMIC DNA]</scope>
    <source>
        <strain evidence="2 3">DSM 21637</strain>
    </source>
</reference>
<dbReference type="Pfam" id="PF00563">
    <property type="entry name" value="EAL"/>
    <property type="match status" value="1"/>
</dbReference>
<sequence>MKYIELPFSQITASQGKKAAMRIHSHFQPIVSLTHRRVVGYEALLRAVSADQQPCSPLEAFNHALLNNRVQQFDRECIASHLLNFGRMQTEDQWLFLNLRSETINPTNQRADLLEKFLRRRGLGTERMVLEILEDAVSDPLQLQDFVSHYKEAGFLIAIDDFGTGQSNFDRIWQLEPHIVKLDRSMLVNARNNPRRQRWLARCVALLRETGALVLLEGVETEADALLALDSEADLAQGFYFARPTSDGQYDEQQLSRSIQSLHQHTLKEQLSRQHSQSRKKIHLQQLLDQTVKSLEQNIDFNQATLPLQQHEAIDRIYLLDAAGVQIVENLSTRPENTTATYAPLNRGVGALWARRGYFRSALEHPGQMQISAPYLGLPDATLDVTLSVALRSGDPSRLVVLCADLPASWMEN</sequence>
<dbReference type="CDD" id="cd01948">
    <property type="entry name" value="EAL"/>
    <property type="match status" value="1"/>
</dbReference>
<gene>
    <name evidence="2" type="ORF">SAMN02745752_02913</name>
</gene>
<dbReference type="PANTHER" id="PTHR33121:SF76">
    <property type="entry name" value="SIGNALING PROTEIN"/>
    <property type="match status" value="1"/>
</dbReference>
<dbReference type="PROSITE" id="PS50883">
    <property type="entry name" value="EAL"/>
    <property type="match status" value="1"/>
</dbReference>
<dbReference type="SMART" id="SM00052">
    <property type="entry name" value="EAL"/>
    <property type="match status" value="1"/>
</dbReference>
<dbReference type="InterPro" id="IPR035919">
    <property type="entry name" value="EAL_sf"/>
</dbReference>
<proteinExistence type="predicted"/>
<dbReference type="Proteomes" id="UP000182350">
    <property type="component" value="Unassembled WGS sequence"/>
</dbReference>